<proteinExistence type="predicted"/>
<reference evidence="2 3" key="1">
    <citation type="submission" date="2007-01" db="EMBL/GenBank/DDBJ databases">
        <authorList>
            <person name="Haygood M."/>
            <person name="Podell S."/>
            <person name="Anderson C."/>
            <person name="Hopkinson B."/>
            <person name="Roe K."/>
            <person name="Barbeau K."/>
            <person name="Gaasterland T."/>
            <person name="Ferriera S."/>
            <person name="Johnson J."/>
            <person name="Kravitz S."/>
            <person name="Beeson K."/>
            <person name="Sutton G."/>
            <person name="Rogers Y.-H."/>
            <person name="Friedman R."/>
            <person name="Frazier M."/>
            <person name="Venter J.C."/>
        </authorList>
    </citation>
    <scope>NUCLEOTIDE SEQUENCE [LARGE SCALE GENOMIC DNA]</scope>
    <source>
        <strain evidence="2 3">ATCC 23134</strain>
    </source>
</reference>
<dbReference type="AlphaFoldDB" id="A1ZZX6"/>
<dbReference type="SUPFAM" id="SSF56601">
    <property type="entry name" value="beta-lactamase/transpeptidase-like"/>
    <property type="match status" value="1"/>
</dbReference>
<accession>A1ZZX6</accession>
<gene>
    <name evidence="2" type="ORF">M23134_01548</name>
</gene>
<dbReference type="InterPro" id="IPR001466">
    <property type="entry name" value="Beta-lactam-related"/>
</dbReference>
<dbReference type="Pfam" id="PF00144">
    <property type="entry name" value="Beta-lactamase"/>
    <property type="match status" value="1"/>
</dbReference>
<name>A1ZZX6_MICM2</name>
<evidence type="ECO:0000259" key="1">
    <source>
        <dbReference type="Pfam" id="PF00144"/>
    </source>
</evidence>
<comment type="caution">
    <text evidence="2">The sequence shown here is derived from an EMBL/GenBank/DDBJ whole genome shotgun (WGS) entry which is preliminary data.</text>
</comment>
<dbReference type="Gene3D" id="3.40.710.10">
    <property type="entry name" value="DD-peptidase/beta-lactamase superfamily"/>
    <property type="match status" value="1"/>
</dbReference>
<evidence type="ECO:0000313" key="2">
    <source>
        <dbReference type="EMBL" id="EAY24064.1"/>
    </source>
</evidence>
<feature type="domain" description="Beta-lactamase-related" evidence="1">
    <location>
        <begin position="39"/>
        <end position="371"/>
    </location>
</feature>
<organism evidence="2 3">
    <name type="scientific">Microscilla marina ATCC 23134</name>
    <dbReference type="NCBI Taxonomy" id="313606"/>
    <lineage>
        <taxon>Bacteria</taxon>
        <taxon>Pseudomonadati</taxon>
        <taxon>Bacteroidota</taxon>
        <taxon>Cytophagia</taxon>
        <taxon>Cytophagales</taxon>
        <taxon>Microscillaceae</taxon>
        <taxon>Microscilla</taxon>
    </lineage>
</organism>
<evidence type="ECO:0000313" key="3">
    <source>
        <dbReference type="Proteomes" id="UP000004095"/>
    </source>
</evidence>
<dbReference type="PANTHER" id="PTHR46825:SF9">
    <property type="entry name" value="BETA-LACTAMASE-RELATED DOMAIN-CONTAINING PROTEIN"/>
    <property type="match status" value="1"/>
</dbReference>
<dbReference type="PANTHER" id="PTHR46825">
    <property type="entry name" value="D-ALANYL-D-ALANINE-CARBOXYPEPTIDASE/ENDOPEPTIDASE AMPH"/>
    <property type="match status" value="1"/>
</dbReference>
<sequence>MQVFAQKKISKPTKKELLKEWNKLDTFQKKMKEIFPDFGFYAALVYDGKTISTKKNGYASREAKFKMNDKTIHMWGSVSKMFTSVAILQLMERGKLKIDDPVTKFIPELRNTSKDFGGFDSVRVYHLINHTSGLTWKHIQEALDKKYPNVKVKNSWEMTSPLFKHLKLKRKPGAKYAYNNGGYSLLGILIEKVTQQKFTDYIKNNIFKPLGMKTAHYGKTPKRLEKYLGNSYLTTKDSTQTIEFDRSQGIHEGNGGVKATIRDMLKFMNFLRFRTKKQYLKKYDKVLKWDTIKKYYYDLDVNKPSMRSSVQVKLKGAIILRAFGLMYVKNHGSVHSEKLGHSGYIAEYQSLFFVRKDVPFGIIVMTNSSGDRGTPEHIVNQRFVSSLNYFSSTGKINLRFYKWKKALRKLK</sequence>
<keyword evidence="3" id="KW-1185">Reference proteome</keyword>
<dbReference type="InterPro" id="IPR050491">
    <property type="entry name" value="AmpC-like"/>
</dbReference>
<protein>
    <submittedName>
        <fullName evidence="2">Beta-lactamase</fullName>
    </submittedName>
</protein>
<dbReference type="Proteomes" id="UP000004095">
    <property type="component" value="Unassembled WGS sequence"/>
</dbReference>
<dbReference type="eggNOG" id="COG1680">
    <property type="taxonomic scope" value="Bacteria"/>
</dbReference>
<dbReference type="EMBL" id="AAWS01000084">
    <property type="protein sequence ID" value="EAY24064.1"/>
    <property type="molecule type" value="Genomic_DNA"/>
</dbReference>
<dbReference type="InterPro" id="IPR012338">
    <property type="entry name" value="Beta-lactam/transpept-like"/>
</dbReference>
<dbReference type="MEROPS" id="S12.011"/>